<evidence type="ECO:0000313" key="6">
    <source>
        <dbReference type="Proteomes" id="UP000536909"/>
    </source>
</evidence>
<proteinExistence type="predicted"/>
<comment type="cofactor">
    <cofactor evidence="2">
        <name>Zn(2+)</name>
        <dbReference type="ChEBI" id="CHEBI:29105"/>
    </cofactor>
    <text evidence="2">Binds 2 Zn(2+) ions per subunit. One is catalytic and the other provides a structural contribution.</text>
</comment>
<dbReference type="EMBL" id="JACHFV010000008">
    <property type="protein sequence ID" value="MBB5295630.1"/>
    <property type="molecule type" value="Genomic_DNA"/>
</dbReference>
<protein>
    <submittedName>
        <fullName evidence="4">Class II fructose-bisphosphate aldolase</fullName>
    </submittedName>
    <submittedName>
        <fullName evidence="3">Fructose-bisphosphate aldolase class II</fullName>
        <ecNumber evidence="3">4.1.2.13</ecNumber>
    </submittedName>
</protein>
<keyword evidence="3" id="KW-0456">Lyase</keyword>
<dbReference type="Gene3D" id="3.20.20.70">
    <property type="entry name" value="Aldolase class I"/>
    <property type="match status" value="1"/>
</dbReference>
<dbReference type="Proteomes" id="UP000536909">
    <property type="component" value="Unassembled WGS sequence"/>
</dbReference>
<comment type="caution">
    <text evidence="4">The sequence shown here is derived from an EMBL/GenBank/DDBJ whole genome shotgun (WGS) entry which is preliminary data.</text>
</comment>
<reference evidence="4 5" key="1">
    <citation type="submission" date="2019-04" db="EMBL/GenBank/DDBJ databases">
        <title>Deinococcus metalilatus MA1002 mutant No.5.</title>
        <authorList>
            <person name="Park W."/>
            <person name="Park C."/>
        </authorList>
    </citation>
    <scope>NUCLEOTIDE SEQUENCE [LARGE SCALE GENOMIC DNA]</scope>
    <source>
        <strain evidence="4 5">MA1002-m5</strain>
    </source>
</reference>
<dbReference type="PANTHER" id="PTHR30304:SF0">
    <property type="entry name" value="D-TAGATOSE-1,6-BISPHOSPHATE ALDOLASE SUBUNIT GATY-RELATED"/>
    <property type="match status" value="1"/>
</dbReference>
<keyword evidence="6" id="KW-1185">Reference proteome</keyword>
<evidence type="ECO:0000313" key="4">
    <source>
        <dbReference type="EMBL" id="TLK32299.1"/>
    </source>
</evidence>
<dbReference type="Pfam" id="PF01116">
    <property type="entry name" value="F_bP_aldolase"/>
    <property type="match status" value="1"/>
</dbReference>
<keyword evidence="2" id="KW-0862">Zinc</keyword>
<dbReference type="InterPro" id="IPR013785">
    <property type="entry name" value="Aldolase_TIM"/>
</dbReference>
<dbReference type="EC" id="4.1.2.13" evidence="3"/>
<feature type="binding site" evidence="2">
    <location>
        <position position="105"/>
    </location>
    <ligand>
        <name>Zn(2+)</name>
        <dbReference type="ChEBI" id="CHEBI:29105"/>
        <label>2</label>
    </ligand>
</feature>
<feature type="binding site" evidence="2">
    <location>
        <position position="176"/>
    </location>
    <ligand>
        <name>Zn(2+)</name>
        <dbReference type="ChEBI" id="CHEBI:29105"/>
        <label>1</label>
        <note>catalytic</note>
    </ligand>
</feature>
<reference evidence="3 6" key="2">
    <citation type="submission" date="2020-08" db="EMBL/GenBank/DDBJ databases">
        <title>Genomic Encyclopedia of Type Strains, Phase IV (KMG-IV): sequencing the most valuable type-strain genomes for metagenomic binning, comparative biology and taxonomic classification.</title>
        <authorList>
            <person name="Goeker M."/>
        </authorList>
    </citation>
    <scope>NUCLEOTIDE SEQUENCE [LARGE SCALE GENOMIC DNA]</scope>
    <source>
        <strain evidence="3 6">DSM 105434</strain>
    </source>
</reference>
<sequence length="282" mass="29823">MPYVTDARPLIQAAYREGSALPAFNVCSLEMARGCVLAAQELNRPILLQTYPADIEQASPHVFAQMTRALADEVSVPVGLHLDHGRDFAQVVACLRAGYSSVMFDGQGLPFGEVLVQTRHLAEIAHAAGASLEVSAESFGVPGAEDNVLETTDPRHAAQVREAGADMVACAVGSEHGHESRLDLALLRSVADAVNGPLVLHGGSGIQPDDLRAALTCGVVKVNVGSALYRAVLGAWREAGAGTSHRQGSTRVRGAVREVARTYIERLSPQPGPQTLIQELQP</sequence>
<feature type="binding site" evidence="2">
    <location>
        <position position="84"/>
    </location>
    <ligand>
        <name>Zn(2+)</name>
        <dbReference type="ChEBI" id="CHEBI:29105"/>
        <label>1</label>
        <note>catalytic</note>
    </ligand>
</feature>
<dbReference type="PANTHER" id="PTHR30304">
    <property type="entry name" value="D-TAGATOSE-1,6-BISPHOSPHATE ALDOLASE"/>
    <property type="match status" value="1"/>
</dbReference>
<keyword evidence="2" id="KW-0479">Metal-binding</keyword>
<evidence type="ECO:0000313" key="5">
    <source>
        <dbReference type="Proteomes" id="UP000308000"/>
    </source>
</evidence>
<dbReference type="GO" id="GO:0008270">
    <property type="term" value="F:zinc ion binding"/>
    <property type="evidence" value="ECO:0007669"/>
    <property type="project" value="InterPro"/>
</dbReference>
<accession>A0AAJ5K005</accession>
<name>A0AAJ5K005_9DEIO</name>
<dbReference type="AlphaFoldDB" id="A0AAJ5K005"/>
<dbReference type="RefSeq" id="WP_138223725.1">
    <property type="nucleotide sequence ID" value="NZ_BSUI01000005.1"/>
</dbReference>
<dbReference type="SUPFAM" id="SSF51569">
    <property type="entry name" value="Aldolase"/>
    <property type="match status" value="1"/>
</dbReference>
<evidence type="ECO:0000256" key="1">
    <source>
        <dbReference type="PIRSR" id="PIRSR001359-1"/>
    </source>
</evidence>
<organism evidence="4 5">
    <name type="scientific">Deinococcus metallilatus</name>
    <dbReference type="NCBI Taxonomy" id="1211322"/>
    <lineage>
        <taxon>Bacteria</taxon>
        <taxon>Thermotogati</taxon>
        <taxon>Deinococcota</taxon>
        <taxon>Deinococci</taxon>
        <taxon>Deinococcales</taxon>
        <taxon>Deinococcaceae</taxon>
        <taxon>Deinococcus</taxon>
    </lineage>
</organism>
<dbReference type="PIRSF" id="PIRSF001359">
    <property type="entry name" value="F_bP_aldolase_II"/>
    <property type="match status" value="1"/>
</dbReference>
<dbReference type="PROSITE" id="PS00602">
    <property type="entry name" value="ALDOLASE_CLASS_II_1"/>
    <property type="match status" value="1"/>
</dbReference>
<dbReference type="Proteomes" id="UP000308000">
    <property type="component" value="Unassembled WGS sequence"/>
</dbReference>
<feature type="binding site" evidence="2">
    <location>
        <position position="201"/>
    </location>
    <ligand>
        <name>Zn(2+)</name>
        <dbReference type="ChEBI" id="CHEBI:29105"/>
        <label>1</label>
        <note>catalytic</note>
    </ligand>
</feature>
<gene>
    <name evidence="4" type="ORF">FCS05_02335</name>
    <name evidence="3" type="ORF">HNQ10_002469</name>
</gene>
<feature type="active site" description="Proton donor" evidence="1">
    <location>
        <position position="83"/>
    </location>
</feature>
<dbReference type="GO" id="GO:0005975">
    <property type="term" value="P:carbohydrate metabolic process"/>
    <property type="evidence" value="ECO:0007669"/>
    <property type="project" value="InterPro"/>
</dbReference>
<dbReference type="EMBL" id="VBRC01000001">
    <property type="protein sequence ID" value="TLK32299.1"/>
    <property type="molecule type" value="Genomic_DNA"/>
</dbReference>
<dbReference type="InterPro" id="IPR050246">
    <property type="entry name" value="Class_II_FBP_aldolase"/>
</dbReference>
<evidence type="ECO:0000313" key="3">
    <source>
        <dbReference type="EMBL" id="MBB5295630.1"/>
    </source>
</evidence>
<evidence type="ECO:0000256" key="2">
    <source>
        <dbReference type="PIRSR" id="PIRSR001359-3"/>
    </source>
</evidence>
<dbReference type="InterPro" id="IPR000771">
    <property type="entry name" value="FBA_II"/>
</dbReference>
<dbReference type="GO" id="GO:0004332">
    <property type="term" value="F:fructose-bisphosphate aldolase activity"/>
    <property type="evidence" value="ECO:0007669"/>
    <property type="project" value="UniProtKB-EC"/>
</dbReference>
<feature type="binding site" evidence="2">
    <location>
        <position position="137"/>
    </location>
    <ligand>
        <name>Zn(2+)</name>
        <dbReference type="ChEBI" id="CHEBI:29105"/>
        <label>2</label>
    </ligand>
</feature>